<dbReference type="OrthoDB" id="6161578at2759"/>
<comment type="subcellular location">
    <subcellularLocation>
        <location evidence="1">Nucleus</location>
    </subcellularLocation>
</comment>
<evidence type="ECO:0000256" key="2">
    <source>
        <dbReference type="ARBA" id="ARBA00022473"/>
    </source>
</evidence>
<dbReference type="SUPFAM" id="SSF47459">
    <property type="entry name" value="HLH, helix-loop-helix DNA-binding domain"/>
    <property type="match status" value="1"/>
</dbReference>
<dbReference type="InterPro" id="IPR050359">
    <property type="entry name" value="bHLH_transcription_factors"/>
</dbReference>
<dbReference type="Pfam" id="PF00010">
    <property type="entry name" value="HLH"/>
    <property type="match status" value="1"/>
</dbReference>
<dbReference type="GO" id="GO:0046982">
    <property type="term" value="F:protein heterodimerization activity"/>
    <property type="evidence" value="ECO:0007669"/>
    <property type="project" value="UniProtKB-ARBA"/>
</dbReference>
<sequence length="194" mass="22783">MDVIKCHYSSFEDPVDTTTGYYDDYHRQDFYNKSAIDQEHYRGFIKVEDAINLKAQSQLAATTSPDIYDNNTYESFLSASSLAEEKISYGNINFFTLHKDDDFDNNNKNLNFKSRKKRKHIVRDRPPSPTILKRRRLAANARERRRMNGLNEAFDRLRKVIPSLDAEQKLSKFETLQMAQSYISALRELLEMHK</sequence>
<evidence type="ECO:0000259" key="8">
    <source>
        <dbReference type="PROSITE" id="PS50888"/>
    </source>
</evidence>
<dbReference type="GO" id="GO:0045944">
    <property type="term" value="P:positive regulation of transcription by RNA polymerase II"/>
    <property type="evidence" value="ECO:0007669"/>
    <property type="project" value="TreeGrafter"/>
</dbReference>
<dbReference type="Gene3D" id="4.10.280.10">
    <property type="entry name" value="Helix-loop-helix DNA-binding domain"/>
    <property type="match status" value="1"/>
</dbReference>
<name>A0A6J2YSK1_SITOR</name>
<evidence type="ECO:0000313" key="9">
    <source>
        <dbReference type="Proteomes" id="UP000504635"/>
    </source>
</evidence>
<dbReference type="GeneID" id="115890204"/>
<dbReference type="GO" id="GO:0070888">
    <property type="term" value="F:E-box binding"/>
    <property type="evidence" value="ECO:0007669"/>
    <property type="project" value="TreeGrafter"/>
</dbReference>
<dbReference type="FunFam" id="4.10.280.10:FF:000025">
    <property type="entry name" value="protein atonal homolog 7"/>
    <property type="match status" value="1"/>
</dbReference>
<dbReference type="GO" id="GO:0061564">
    <property type="term" value="P:axon development"/>
    <property type="evidence" value="ECO:0007669"/>
    <property type="project" value="TreeGrafter"/>
</dbReference>
<keyword evidence="3" id="KW-0221">Differentiation</keyword>
<proteinExistence type="predicted"/>
<reference evidence="10" key="1">
    <citation type="submission" date="2025-08" db="UniProtKB">
        <authorList>
            <consortium name="RefSeq"/>
        </authorList>
    </citation>
    <scope>IDENTIFICATION</scope>
    <source>
        <tissue evidence="10">Gonads</tissue>
    </source>
</reference>
<gene>
    <name evidence="10" type="primary">LOC115890204</name>
</gene>
<evidence type="ECO:0000256" key="4">
    <source>
        <dbReference type="ARBA" id="ARBA00022902"/>
    </source>
</evidence>
<dbReference type="InterPro" id="IPR036638">
    <property type="entry name" value="HLH_DNA-bd_sf"/>
</dbReference>
<keyword evidence="6" id="KW-0804">Transcription</keyword>
<dbReference type="GO" id="GO:0016360">
    <property type="term" value="P:sensory organ precursor cell fate determination"/>
    <property type="evidence" value="ECO:0007669"/>
    <property type="project" value="UniProtKB-ARBA"/>
</dbReference>
<accession>A0A6J2YSK1</accession>
<dbReference type="PANTHER" id="PTHR19290:SF162">
    <property type="entry name" value="TRANSCRIPTION FACTOR ATOH7"/>
    <property type="match status" value="1"/>
</dbReference>
<evidence type="ECO:0000256" key="1">
    <source>
        <dbReference type="ARBA" id="ARBA00004123"/>
    </source>
</evidence>
<dbReference type="GO" id="GO:0000981">
    <property type="term" value="F:DNA-binding transcription factor activity, RNA polymerase II-specific"/>
    <property type="evidence" value="ECO:0007669"/>
    <property type="project" value="TreeGrafter"/>
</dbReference>
<evidence type="ECO:0000256" key="5">
    <source>
        <dbReference type="ARBA" id="ARBA00023015"/>
    </source>
</evidence>
<evidence type="ECO:0000256" key="6">
    <source>
        <dbReference type="ARBA" id="ARBA00023163"/>
    </source>
</evidence>
<dbReference type="KEGG" id="soy:115890204"/>
<organism evidence="9 10">
    <name type="scientific">Sitophilus oryzae</name>
    <name type="common">Rice weevil</name>
    <name type="synonym">Curculio oryzae</name>
    <dbReference type="NCBI Taxonomy" id="7048"/>
    <lineage>
        <taxon>Eukaryota</taxon>
        <taxon>Metazoa</taxon>
        <taxon>Ecdysozoa</taxon>
        <taxon>Arthropoda</taxon>
        <taxon>Hexapoda</taxon>
        <taxon>Insecta</taxon>
        <taxon>Pterygota</taxon>
        <taxon>Neoptera</taxon>
        <taxon>Endopterygota</taxon>
        <taxon>Coleoptera</taxon>
        <taxon>Polyphaga</taxon>
        <taxon>Cucujiformia</taxon>
        <taxon>Curculionidae</taxon>
        <taxon>Dryophthorinae</taxon>
        <taxon>Sitophilus</taxon>
    </lineage>
</organism>
<evidence type="ECO:0000256" key="3">
    <source>
        <dbReference type="ARBA" id="ARBA00022782"/>
    </source>
</evidence>
<evidence type="ECO:0000313" key="10">
    <source>
        <dbReference type="RefSeq" id="XP_030766226.1"/>
    </source>
</evidence>
<dbReference type="AlphaFoldDB" id="A0A6J2YSK1"/>
<keyword evidence="2" id="KW-0217">Developmental protein</keyword>
<dbReference type="Proteomes" id="UP000504635">
    <property type="component" value="Unplaced"/>
</dbReference>
<keyword evidence="7" id="KW-0539">Nucleus</keyword>
<dbReference type="GO" id="GO:0005634">
    <property type="term" value="C:nucleus"/>
    <property type="evidence" value="ECO:0007669"/>
    <property type="project" value="UniProtKB-SubCell"/>
</dbReference>
<dbReference type="InterPro" id="IPR011598">
    <property type="entry name" value="bHLH_dom"/>
</dbReference>
<dbReference type="PROSITE" id="PS50888">
    <property type="entry name" value="BHLH"/>
    <property type="match status" value="1"/>
</dbReference>
<keyword evidence="9" id="KW-1185">Reference proteome</keyword>
<dbReference type="InParanoid" id="A0A6J2YSK1"/>
<dbReference type="SMART" id="SM00353">
    <property type="entry name" value="HLH"/>
    <property type="match status" value="1"/>
</dbReference>
<feature type="domain" description="BHLH" evidence="8">
    <location>
        <begin position="134"/>
        <end position="186"/>
    </location>
</feature>
<keyword evidence="4" id="KW-0524">Neurogenesis</keyword>
<dbReference type="PANTHER" id="PTHR19290">
    <property type="entry name" value="BASIC HELIX-LOOP-HELIX PROTEIN NEUROGENIN-RELATED"/>
    <property type="match status" value="1"/>
</dbReference>
<dbReference type="RefSeq" id="XP_030766226.1">
    <property type="nucleotide sequence ID" value="XM_030910366.1"/>
</dbReference>
<evidence type="ECO:0000256" key="7">
    <source>
        <dbReference type="ARBA" id="ARBA00023242"/>
    </source>
</evidence>
<dbReference type="CDD" id="cd11430">
    <property type="entry name" value="bHLH_TS_ATOH1_like"/>
    <property type="match status" value="1"/>
</dbReference>
<keyword evidence="5" id="KW-0805">Transcription regulation</keyword>
<protein>
    <submittedName>
        <fullName evidence="10">Neurogenic differentiation factor 4-like</fullName>
    </submittedName>
</protein>